<proteinExistence type="predicted"/>
<evidence type="ECO:0000256" key="7">
    <source>
        <dbReference type="ARBA" id="ARBA00023004"/>
    </source>
</evidence>
<dbReference type="PANTHER" id="PTHR22960">
    <property type="entry name" value="MOLYBDOPTERIN COFACTOR SYNTHESIS PROTEIN A"/>
    <property type="match status" value="1"/>
</dbReference>
<protein>
    <recommendedName>
        <fullName evidence="2">GTP 3',8-cyclase</fullName>
        <ecNumber evidence="2">4.1.99.22</ecNumber>
    </recommendedName>
</protein>
<dbReference type="PANTHER" id="PTHR22960:SF0">
    <property type="entry name" value="MOLYBDENUM COFACTOR BIOSYNTHESIS PROTEIN 1"/>
    <property type="match status" value="1"/>
</dbReference>
<dbReference type="PROSITE" id="PS01305">
    <property type="entry name" value="MOAA_NIFB_PQQE"/>
    <property type="match status" value="1"/>
</dbReference>
<dbReference type="EC" id="4.1.99.22" evidence="2"/>
<keyword evidence="4" id="KW-0949">S-adenosyl-L-methionine</keyword>
<dbReference type="InterPro" id="IPR050105">
    <property type="entry name" value="MoCo_biosynth_MoaA/MoaC"/>
</dbReference>
<dbReference type="CDD" id="cd01335">
    <property type="entry name" value="Radical_SAM"/>
    <property type="match status" value="1"/>
</dbReference>
<comment type="catalytic activity">
    <reaction evidence="12">
        <text>GTP + AH2 + S-adenosyl-L-methionine = (8S)-3',8-cyclo-7,8-dihydroguanosine 5'-triphosphate + 5'-deoxyadenosine + L-methionine + A + H(+)</text>
        <dbReference type="Rhea" id="RHEA:49576"/>
        <dbReference type="ChEBI" id="CHEBI:13193"/>
        <dbReference type="ChEBI" id="CHEBI:15378"/>
        <dbReference type="ChEBI" id="CHEBI:17319"/>
        <dbReference type="ChEBI" id="CHEBI:17499"/>
        <dbReference type="ChEBI" id="CHEBI:37565"/>
        <dbReference type="ChEBI" id="CHEBI:57844"/>
        <dbReference type="ChEBI" id="CHEBI:59789"/>
        <dbReference type="ChEBI" id="CHEBI:131766"/>
        <dbReference type="EC" id="4.1.99.22"/>
    </reaction>
</comment>
<gene>
    <name evidence="14" type="ORF">HNQ40_001652</name>
</gene>
<dbReference type="GO" id="GO:0061799">
    <property type="term" value="F:cyclic pyranopterin monophosphate synthase activity"/>
    <property type="evidence" value="ECO:0007669"/>
    <property type="project" value="TreeGrafter"/>
</dbReference>
<dbReference type="InterPro" id="IPR010505">
    <property type="entry name" value="MoaA_twitch"/>
</dbReference>
<dbReference type="GO" id="GO:0006777">
    <property type="term" value="P:Mo-molybdopterin cofactor biosynthetic process"/>
    <property type="evidence" value="ECO:0007669"/>
    <property type="project" value="UniProtKB-KW"/>
</dbReference>
<dbReference type="Pfam" id="PF06463">
    <property type="entry name" value="Mob_synth_C"/>
    <property type="match status" value="1"/>
</dbReference>
<dbReference type="SMART" id="SM00729">
    <property type="entry name" value="Elp3"/>
    <property type="match status" value="1"/>
</dbReference>
<evidence type="ECO:0000256" key="8">
    <source>
        <dbReference type="ARBA" id="ARBA00023014"/>
    </source>
</evidence>
<dbReference type="CDD" id="cd21117">
    <property type="entry name" value="Twitch_MoaA"/>
    <property type="match status" value="1"/>
</dbReference>
<reference evidence="14 15" key="1">
    <citation type="submission" date="2020-08" db="EMBL/GenBank/DDBJ databases">
        <title>Genomic Encyclopedia of Type Strains, Phase IV (KMG-IV): sequencing the most valuable type-strain genomes for metagenomic binning, comparative biology and taxonomic classification.</title>
        <authorList>
            <person name="Goeker M."/>
        </authorList>
    </citation>
    <scope>NUCLEOTIDE SEQUENCE [LARGE SCALE GENOMIC DNA]</scope>
    <source>
        <strain evidence="14 15">DSM 103725</strain>
    </source>
</reference>
<dbReference type="AlphaFoldDB" id="A0A7X0H834"/>
<dbReference type="InterPro" id="IPR000385">
    <property type="entry name" value="MoaA_NifB_PqqE_Fe-S-bd_CS"/>
</dbReference>
<evidence type="ECO:0000256" key="2">
    <source>
        <dbReference type="ARBA" id="ARBA00012167"/>
    </source>
</evidence>
<dbReference type="GO" id="GO:0051539">
    <property type="term" value="F:4 iron, 4 sulfur cluster binding"/>
    <property type="evidence" value="ECO:0007669"/>
    <property type="project" value="UniProtKB-KW"/>
</dbReference>
<dbReference type="Pfam" id="PF04055">
    <property type="entry name" value="Radical_SAM"/>
    <property type="match status" value="1"/>
</dbReference>
<keyword evidence="6" id="KW-0547">Nucleotide-binding</keyword>
<dbReference type="GO" id="GO:0061798">
    <property type="term" value="F:GTP 3',8'-cyclase activity"/>
    <property type="evidence" value="ECO:0007669"/>
    <property type="project" value="UniProtKB-EC"/>
</dbReference>
<dbReference type="InterPro" id="IPR006638">
    <property type="entry name" value="Elp3/MiaA/NifB-like_rSAM"/>
</dbReference>
<feature type="domain" description="Radical SAM core" evidence="13">
    <location>
        <begin position="22"/>
        <end position="247"/>
    </location>
</feature>
<dbReference type="SFLD" id="SFLDG01386">
    <property type="entry name" value="main_SPASM_domain-containing"/>
    <property type="match status" value="1"/>
</dbReference>
<evidence type="ECO:0000313" key="15">
    <source>
        <dbReference type="Proteomes" id="UP000541810"/>
    </source>
</evidence>
<evidence type="ECO:0000313" key="14">
    <source>
        <dbReference type="EMBL" id="MBB6429846.1"/>
    </source>
</evidence>
<dbReference type="InterPro" id="IPR013785">
    <property type="entry name" value="Aldolase_TIM"/>
</dbReference>
<dbReference type="SFLD" id="SFLDG01067">
    <property type="entry name" value="SPASM/twitch_domain_containing"/>
    <property type="match status" value="1"/>
</dbReference>
<keyword evidence="7" id="KW-0408">Iron</keyword>
<keyword evidence="3" id="KW-0004">4Fe-4S</keyword>
<keyword evidence="5" id="KW-0479">Metal-binding</keyword>
<dbReference type="SFLD" id="SFLDS00029">
    <property type="entry name" value="Radical_SAM"/>
    <property type="match status" value="1"/>
</dbReference>
<keyword evidence="9" id="KW-0342">GTP-binding</keyword>
<dbReference type="UniPathway" id="UPA00344"/>
<dbReference type="InterPro" id="IPR007197">
    <property type="entry name" value="rSAM"/>
</dbReference>
<accession>A0A7X0H834</accession>
<evidence type="ECO:0000256" key="9">
    <source>
        <dbReference type="ARBA" id="ARBA00023134"/>
    </source>
</evidence>
<dbReference type="InterPro" id="IPR040064">
    <property type="entry name" value="MoaA-like"/>
</dbReference>
<dbReference type="PROSITE" id="PS51918">
    <property type="entry name" value="RADICAL_SAM"/>
    <property type="match status" value="1"/>
</dbReference>
<dbReference type="NCBIfam" id="TIGR02666">
    <property type="entry name" value="moaA"/>
    <property type="match status" value="1"/>
</dbReference>
<name>A0A7X0H834_9BACT</name>
<evidence type="ECO:0000256" key="10">
    <source>
        <dbReference type="ARBA" id="ARBA00023150"/>
    </source>
</evidence>
<dbReference type="GO" id="GO:0046872">
    <property type="term" value="F:metal ion binding"/>
    <property type="evidence" value="ECO:0007669"/>
    <property type="project" value="UniProtKB-KW"/>
</dbReference>
<evidence type="ECO:0000256" key="11">
    <source>
        <dbReference type="ARBA" id="ARBA00023239"/>
    </source>
</evidence>
<evidence type="ECO:0000259" key="13">
    <source>
        <dbReference type="PROSITE" id="PS51918"/>
    </source>
</evidence>
<dbReference type="InterPro" id="IPR013483">
    <property type="entry name" value="MoaA"/>
</dbReference>
<evidence type="ECO:0000256" key="5">
    <source>
        <dbReference type="ARBA" id="ARBA00022723"/>
    </source>
</evidence>
<sequence>MSLALPILDDLPQRPKFAQGPRSLSAVKLLRLSLTDRCNLRCVYCMPDDGVTFYDHADLLSADDIVAVAAAAREAGVTHFKITGGEPTLRKDLVELVRRLAALGPEDLSMTTNGLRLGQRGGQLAHELREAGLDRITVSLDSLDPQTFGKISGDRGFTLEQVWAGINAATQAGFEKLKLNVVVIGGVNDHETPDFAALTLEHPWTVRFIEYMPLGESTLTQSLLGANTFTVDNQQIIQRIEAQHGPLVSVHRDREPGVGPAQVYRLDRPGVVPGRLGFISAMSQPFCETCNRLRLTARGELRACLFDGGEVDLLPTLRSNDDPQPDLIQLMARCVAEKPETHSPRGNRAMSQLGG</sequence>
<evidence type="ECO:0000256" key="12">
    <source>
        <dbReference type="ARBA" id="ARBA00048697"/>
    </source>
</evidence>
<dbReference type="RefSeq" id="WP_184677406.1">
    <property type="nucleotide sequence ID" value="NZ_JACHGY010000001.1"/>
</dbReference>
<dbReference type="EMBL" id="JACHGY010000001">
    <property type="protein sequence ID" value="MBB6429846.1"/>
    <property type="molecule type" value="Genomic_DNA"/>
</dbReference>
<dbReference type="GO" id="GO:0005525">
    <property type="term" value="F:GTP binding"/>
    <property type="evidence" value="ECO:0007669"/>
    <property type="project" value="UniProtKB-KW"/>
</dbReference>
<comment type="caution">
    <text evidence="14">The sequence shown here is derived from an EMBL/GenBank/DDBJ whole genome shotgun (WGS) entry which is preliminary data.</text>
</comment>
<evidence type="ECO:0000256" key="4">
    <source>
        <dbReference type="ARBA" id="ARBA00022691"/>
    </source>
</evidence>
<keyword evidence="15" id="KW-1185">Reference proteome</keyword>
<organism evidence="14 15">
    <name type="scientific">Algisphaera agarilytica</name>
    <dbReference type="NCBI Taxonomy" id="1385975"/>
    <lineage>
        <taxon>Bacteria</taxon>
        <taxon>Pseudomonadati</taxon>
        <taxon>Planctomycetota</taxon>
        <taxon>Phycisphaerae</taxon>
        <taxon>Phycisphaerales</taxon>
        <taxon>Phycisphaeraceae</taxon>
        <taxon>Algisphaera</taxon>
    </lineage>
</organism>
<dbReference type="SFLD" id="SFLDG01383">
    <property type="entry name" value="cyclic_pyranopterin_phosphate"/>
    <property type="match status" value="1"/>
</dbReference>
<dbReference type="Proteomes" id="UP000541810">
    <property type="component" value="Unassembled WGS sequence"/>
</dbReference>
<dbReference type="SUPFAM" id="SSF102114">
    <property type="entry name" value="Radical SAM enzymes"/>
    <property type="match status" value="1"/>
</dbReference>
<evidence type="ECO:0000256" key="6">
    <source>
        <dbReference type="ARBA" id="ARBA00022741"/>
    </source>
</evidence>
<evidence type="ECO:0000256" key="1">
    <source>
        <dbReference type="ARBA" id="ARBA00001966"/>
    </source>
</evidence>
<keyword evidence="11" id="KW-0456">Lyase</keyword>
<keyword evidence="8" id="KW-0411">Iron-sulfur</keyword>
<keyword evidence="10" id="KW-0501">Molybdenum cofactor biosynthesis</keyword>
<dbReference type="Gene3D" id="3.20.20.70">
    <property type="entry name" value="Aldolase class I"/>
    <property type="match status" value="1"/>
</dbReference>
<dbReference type="InterPro" id="IPR058240">
    <property type="entry name" value="rSAM_sf"/>
</dbReference>
<comment type="cofactor">
    <cofactor evidence="1">
        <name>[4Fe-4S] cluster</name>
        <dbReference type="ChEBI" id="CHEBI:49883"/>
    </cofactor>
</comment>
<evidence type="ECO:0000256" key="3">
    <source>
        <dbReference type="ARBA" id="ARBA00022485"/>
    </source>
</evidence>